<dbReference type="InterPro" id="IPR058982">
    <property type="entry name" value="Beta-barrel_AprE"/>
</dbReference>
<dbReference type="Gene3D" id="2.40.50.100">
    <property type="match status" value="1"/>
</dbReference>
<dbReference type="Pfam" id="PF25994">
    <property type="entry name" value="HH_AprE"/>
    <property type="match status" value="1"/>
</dbReference>
<dbReference type="NCBIfam" id="TIGR01843">
    <property type="entry name" value="type_I_hlyD"/>
    <property type="match status" value="1"/>
</dbReference>
<dbReference type="InterPro" id="IPR058781">
    <property type="entry name" value="HH_AprE-like"/>
</dbReference>
<reference evidence="14 15" key="1">
    <citation type="submission" date="2019-07" db="EMBL/GenBank/DDBJ databases">
        <title>Whole genome shotgun sequence of Skermanella aerolata NBRC 106429.</title>
        <authorList>
            <person name="Hosoyama A."/>
            <person name="Uohara A."/>
            <person name="Ohji S."/>
            <person name="Ichikawa N."/>
        </authorList>
    </citation>
    <scope>NUCLEOTIDE SEQUENCE [LARGE SCALE GENOMIC DNA]</scope>
    <source>
        <strain evidence="14 15">NBRC 106429</strain>
    </source>
</reference>
<dbReference type="Gene3D" id="2.40.30.170">
    <property type="match status" value="1"/>
</dbReference>
<evidence type="ECO:0000256" key="4">
    <source>
        <dbReference type="ARBA" id="ARBA00022475"/>
    </source>
</evidence>
<feature type="domain" description="AprE-like beta-barrel" evidence="13">
    <location>
        <begin position="338"/>
        <end position="427"/>
    </location>
</feature>
<dbReference type="Pfam" id="PF26002">
    <property type="entry name" value="Beta-barrel_AprE"/>
    <property type="match status" value="1"/>
</dbReference>
<comment type="subcellular location">
    <subcellularLocation>
        <location evidence="1 9">Cell inner membrane</location>
        <topology evidence="1 9">Single-pass membrane protein</topology>
    </subcellularLocation>
</comment>
<feature type="coiled-coil region" evidence="10">
    <location>
        <begin position="269"/>
        <end position="296"/>
    </location>
</feature>
<evidence type="ECO:0000256" key="5">
    <source>
        <dbReference type="ARBA" id="ARBA00022519"/>
    </source>
</evidence>
<dbReference type="GO" id="GO:0005886">
    <property type="term" value="C:plasma membrane"/>
    <property type="evidence" value="ECO:0007669"/>
    <property type="project" value="UniProtKB-SubCell"/>
</dbReference>
<keyword evidence="10" id="KW-0175">Coiled coil</keyword>
<sequence length="450" mass="48937">MNVLSQSVDPRPGRPSDPFGLPDRPAVGSLFRTGATAIVLCLGGFGAWAGLAPLSSAAMAPGIVRVETERKTVQHLEGGIIAELLVREGDHVAAGQVLLRLDDLEAKALYDLLKAQQSALAAQQARLIAERDGHDDIPFPEFLREGMSSGKVGEIVRGQQRIFASGREALQGETDVLHQRIAQLNAQIEAFNAQVKAGVDQLALIDEEVASVKVLVEKGLERKPRLLALERNAAYLAGQQGDYAGRIAQSRETIAGARMEILNARRTRVEKAALELREVETQLAQVEERLAEAGVKLGRREVLAPQAGTVLDLRYHTLGGVVPPGNEILDIVPSDEKLMVEARLSPTDIDVVHDGLTAKLVLSAFKSRTTPHIDGRVVQVSADVRHDERTGEPYYMARVEADARQLAGLEGIGLTPGMPVETIIHTGDHTFWTYLVQPLTDSFRRAFREQ</sequence>
<dbReference type="Proteomes" id="UP000321523">
    <property type="component" value="Unassembled WGS sequence"/>
</dbReference>
<evidence type="ECO:0000256" key="2">
    <source>
        <dbReference type="ARBA" id="ARBA00009477"/>
    </source>
</evidence>
<dbReference type="AlphaFoldDB" id="A0A512DTK9"/>
<keyword evidence="4 9" id="KW-1003">Cell membrane</keyword>
<keyword evidence="6" id="KW-0812">Transmembrane</keyword>
<comment type="caution">
    <text evidence="14">The sequence shown here is derived from an EMBL/GenBank/DDBJ whole genome shotgun (WGS) entry which is preliminary data.</text>
</comment>
<evidence type="ECO:0000259" key="13">
    <source>
        <dbReference type="Pfam" id="PF26002"/>
    </source>
</evidence>
<dbReference type="PANTHER" id="PTHR30386:SF17">
    <property type="entry name" value="ALKALINE PROTEASE SECRETION PROTEIN APRE"/>
    <property type="match status" value="1"/>
</dbReference>
<organism evidence="14 15">
    <name type="scientific">Skermanella aerolata</name>
    <dbReference type="NCBI Taxonomy" id="393310"/>
    <lineage>
        <taxon>Bacteria</taxon>
        <taxon>Pseudomonadati</taxon>
        <taxon>Pseudomonadota</taxon>
        <taxon>Alphaproteobacteria</taxon>
        <taxon>Rhodospirillales</taxon>
        <taxon>Azospirillaceae</taxon>
        <taxon>Skermanella</taxon>
    </lineage>
</organism>
<feature type="region of interest" description="Disordered" evidence="11">
    <location>
        <begin position="1"/>
        <end position="22"/>
    </location>
</feature>
<evidence type="ECO:0000256" key="7">
    <source>
        <dbReference type="ARBA" id="ARBA00022989"/>
    </source>
</evidence>
<keyword evidence="5 9" id="KW-0997">Cell inner membrane</keyword>
<evidence type="ECO:0000256" key="6">
    <source>
        <dbReference type="ARBA" id="ARBA00022692"/>
    </source>
</evidence>
<evidence type="ECO:0000313" key="15">
    <source>
        <dbReference type="Proteomes" id="UP000321523"/>
    </source>
</evidence>
<evidence type="ECO:0000256" key="11">
    <source>
        <dbReference type="SAM" id="MobiDB-lite"/>
    </source>
</evidence>
<dbReference type="InterPro" id="IPR050739">
    <property type="entry name" value="MFP"/>
</dbReference>
<keyword evidence="15" id="KW-1185">Reference proteome</keyword>
<name>A0A512DTK9_9PROT</name>
<proteinExistence type="inferred from homology"/>
<evidence type="ECO:0000259" key="12">
    <source>
        <dbReference type="Pfam" id="PF25994"/>
    </source>
</evidence>
<keyword evidence="7" id="KW-1133">Transmembrane helix</keyword>
<evidence type="ECO:0000256" key="1">
    <source>
        <dbReference type="ARBA" id="ARBA00004377"/>
    </source>
</evidence>
<evidence type="ECO:0000313" key="14">
    <source>
        <dbReference type="EMBL" id="GEO39811.1"/>
    </source>
</evidence>
<accession>A0A512DTK9</accession>
<evidence type="ECO:0000256" key="9">
    <source>
        <dbReference type="RuleBase" id="RU365093"/>
    </source>
</evidence>
<dbReference type="OrthoDB" id="9810980at2"/>
<dbReference type="RefSeq" id="WP_052831363.1">
    <property type="nucleotide sequence ID" value="NZ_BJYZ01000018.1"/>
</dbReference>
<dbReference type="PANTHER" id="PTHR30386">
    <property type="entry name" value="MEMBRANE FUSION SUBUNIT OF EMRAB-TOLC MULTIDRUG EFFLUX PUMP"/>
    <property type="match status" value="1"/>
</dbReference>
<dbReference type="InterPro" id="IPR010129">
    <property type="entry name" value="T1SS_HlyD"/>
</dbReference>
<dbReference type="PRINTS" id="PR01490">
    <property type="entry name" value="RTXTOXIND"/>
</dbReference>
<dbReference type="EMBL" id="BJYZ01000018">
    <property type="protein sequence ID" value="GEO39811.1"/>
    <property type="molecule type" value="Genomic_DNA"/>
</dbReference>
<protein>
    <recommendedName>
        <fullName evidence="9">Membrane fusion protein (MFP) family protein</fullName>
    </recommendedName>
</protein>
<gene>
    <name evidence="14" type="primary">aprE</name>
    <name evidence="14" type="ORF">SAE02_39590</name>
</gene>
<feature type="domain" description="AprE-like long alpha-helical hairpin" evidence="12">
    <location>
        <begin position="106"/>
        <end position="293"/>
    </location>
</feature>
<keyword evidence="8" id="KW-0472">Membrane</keyword>
<comment type="similarity">
    <text evidence="2 9">Belongs to the membrane fusion protein (MFP) (TC 8.A.1) family.</text>
</comment>
<dbReference type="GO" id="GO:0015031">
    <property type="term" value="P:protein transport"/>
    <property type="evidence" value="ECO:0007669"/>
    <property type="project" value="InterPro"/>
</dbReference>
<keyword evidence="3 9" id="KW-0813">Transport</keyword>
<feature type="coiled-coil region" evidence="10">
    <location>
        <begin position="167"/>
        <end position="194"/>
    </location>
</feature>
<evidence type="ECO:0000256" key="10">
    <source>
        <dbReference type="SAM" id="Coils"/>
    </source>
</evidence>
<evidence type="ECO:0000256" key="3">
    <source>
        <dbReference type="ARBA" id="ARBA00022448"/>
    </source>
</evidence>
<evidence type="ECO:0000256" key="8">
    <source>
        <dbReference type="ARBA" id="ARBA00023136"/>
    </source>
</evidence>